<organism evidence="1">
    <name type="scientific">Arion vulgaris</name>
    <dbReference type="NCBI Taxonomy" id="1028688"/>
    <lineage>
        <taxon>Eukaryota</taxon>
        <taxon>Metazoa</taxon>
        <taxon>Spiralia</taxon>
        <taxon>Lophotrochozoa</taxon>
        <taxon>Mollusca</taxon>
        <taxon>Gastropoda</taxon>
        <taxon>Heterobranchia</taxon>
        <taxon>Euthyneura</taxon>
        <taxon>Panpulmonata</taxon>
        <taxon>Eupulmonata</taxon>
        <taxon>Stylommatophora</taxon>
        <taxon>Helicina</taxon>
        <taxon>Arionoidea</taxon>
        <taxon>Arionidae</taxon>
        <taxon>Arion</taxon>
    </lineage>
</organism>
<protein>
    <submittedName>
        <fullName evidence="1">Uncharacterized protein</fullName>
    </submittedName>
</protein>
<dbReference type="AlphaFoldDB" id="A0A0B6Z5C8"/>
<proteinExistence type="predicted"/>
<reference evidence="1" key="1">
    <citation type="submission" date="2014-12" db="EMBL/GenBank/DDBJ databases">
        <title>Insight into the proteome of Arion vulgaris.</title>
        <authorList>
            <person name="Aradska J."/>
            <person name="Bulat T."/>
            <person name="Smidak R."/>
            <person name="Sarate P."/>
            <person name="Gangsoo J."/>
            <person name="Sialana F."/>
            <person name="Bilban M."/>
            <person name="Lubec G."/>
        </authorList>
    </citation>
    <scope>NUCLEOTIDE SEQUENCE</scope>
    <source>
        <tissue evidence="1">Skin</tissue>
    </source>
</reference>
<name>A0A0B6Z5C8_9EUPU</name>
<evidence type="ECO:0000313" key="1">
    <source>
        <dbReference type="EMBL" id="CEK63748.1"/>
    </source>
</evidence>
<accession>A0A0B6Z5C8</accession>
<gene>
    <name evidence="1" type="primary">ORF49327</name>
</gene>
<dbReference type="EMBL" id="HACG01016883">
    <property type="protein sequence ID" value="CEK63748.1"/>
    <property type="molecule type" value="Transcribed_RNA"/>
</dbReference>
<sequence>MWRDINQIVLSSYKRSPVNYHLALNNSKSDLRVQGRQIKRQLLTKYYIGSP</sequence>